<dbReference type="Gene3D" id="3.90.380.10">
    <property type="entry name" value="Naphthalene 1,2-dioxygenase Alpha Subunit, Chain A, domain 1"/>
    <property type="match status" value="2"/>
</dbReference>
<evidence type="ECO:0000313" key="8">
    <source>
        <dbReference type="EMBL" id="ABG92256.1"/>
    </source>
</evidence>
<evidence type="ECO:0000256" key="3">
    <source>
        <dbReference type="ARBA" id="ARBA00022723"/>
    </source>
</evidence>
<keyword evidence="4" id="KW-0560">Oxidoreductase</keyword>
<dbReference type="SUPFAM" id="SSF50022">
    <property type="entry name" value="ISP domain"/>
    <property type="match status" value="1"/>
</dbReference>
<evidence type="ECO:0000256" key="4">
    <source>
        <dbReference type="ARBA" id="ARBA00023002"/>
    </source>
</evidence>
<evidence type="ECO:0000256" key="1">
    <source>
        <dbReference type="ARBA" id="ARBA00001962"/>
    </source>
</evidence>
<comment type="cofactor">
    <cofactor evidence="1">
        <name>Fe cation</name>
        <dbReference type="ChEBI" id="CHEBI:24875"/>
    </cofactor>
</comment>
<sequence>MQPPVDSTVINLSETLDKQCLMCHSRCMEREDKITLTERLIAHVDNNSTDYADDLLRVPFSAFNDPELAERERKVVRRLPHIVAHVDELKKAGDFVTTELIGTPLLVVRQTDGSVKAFSNVCRHRGAKVEFEESGCKRIFSCPYHNWAYGRGGDLRGMPHSEGFDGMDRAQYGLVEFPCEVRHGLVWVVPTVGADLDIAAILGAKHDAEVTATGMAESFQVRKETWRLDMNWKIAVDGVQDSYHLCQLHTKTVCNYLEGNITAYDLVDRSWRIVVARKSITEVRGADPDSFDVRDYSLANYTIYPGTMLVTEPNHFEIWTIVPDTEDPNVSYCTIRLLSPKEPETPREKRILDKNWELLMETLHAEDWFVTKTITANAAHGQVDELIYGRNELPGQVFHKMITRDAEEVAREEAAVGGAK</sequence>
<dbReference type="SUPFAM" id="SSF55961">
    <property type="entry name" value="Bet v1-like"/>
    <property type="match status" value="1"/>
</dbReference>
<feature type="domain" description="Rieske" evidence="7">
    <location>
        <begin position="80"/>
        <end position="188"/>
    </location>
</feature>
<evidence type="ECO:0000256" key="5">
    <source>
        <dbReference type="ARBA" id="ARBA00023004"/>
    </source>
</evidence>
<evidence type="ECO:0000256" key="2">
    <source>
        <dbReference type="ARBA" id="ARBA00022714"/>
    </source>
</evidence>
<dbReference type="PRINTS" id="PR00090">
    <property type="entry name" value="RNGDIOXGNASE"/>
</dbReference>
<dbReference type="PANTHER" id="PTHR43756:SF5">
    <property type="entry name" value="CHOLINE MONOOXYGENASE, CHLOROPLASTIC"/>
    <property type="match status" value="1"/>
</dbReference>
<keyword evidence="8" id="KW-0223">Dioxygenase</keyword>
<keyword evidence="5" id="KW-0408">Iron</keyword>
<evidence type="ECO:0000259" key="7">
    <source>
        <dbReference type="PROSITE" id="PS51296"/>
    </source>
</evidence>
<dbReference type="InterPro" id="IPR001663">
    <property type="entry name" value="Rng_hydr_dOase-A"/>
</dbReference>
<protein>
    <submittedName>
        <fullName evidence="8">Ring hydroxylating dioxygenase alpha subunit</fullName>
    </submittedName>
</protein>
<evidence type="ECO:0000256" key="6">
    <source>
        <dbReference type="ARBA" id="ARBA00023014"/>
    </source>
</evidence>
<dbReference type="PANTHER" id="PTHR43756">
    <property type="entry name" value="CHOLINE MONOOXYGENASE, CHLOROPLASTIC"/>
    <property type="match status" value="1"/>
</dbReference>
<keyword evidence="6" id="KW-0411">Iron-sulfur</keyword>
<dbReference type="InterPro" id="IPR015879">
    <property type="entry name" value="Ring_hydroxy_dOase_asu_C_dom"/>
</dbReference>
<evidence type="ECO:0000313" key="9">
    <source>
        <dbReference type="Proteomes" id="UP000008710"/>
    </source>
</evidence>
<dbReference type="GO" id="GO:0005506">
    <property type="term" value="F:iron ion binding"/>
    <property type="evidence" value="ECO:0007669"/>
    <property type="project" value="InterPro"/>
</dbReference>
<dbReference type="KEGG" id="rha:RHA1_ro00420"/>
<dbReference type="InterPro" id="IPR017941">
    <property type="entry name" value="Rieske_2Fe-2S"/>
</dbReference>
<name>Q0SJN0_RHOJR</name>
<dbReference type="GO" id="GO:0051213">
    <property type="term" value="F:dioxygenase activity"/>
    <property type="evidence" value="ECO:0007669"/>
    <property type="project" value="UniProtKB-KW"/>
</dbReference>
<dbReference type="Pfam" id="PF00355">
    <property type="entry name" value="Rieske"/>
    <property type="match status" value="1"/>
</dbReference>
<dbReference type="Gene3D" id="2.102.10.10">
    <property type="entry name" value="Rieske [2Fe-2S] iron-sulphur domain"/>
    <property type="match status" value="1"/>
</dbReference>
<keyword evidence="2" id="KW-0001">2Fe-2S</keyword>
<dbReference type="PROSITE" id="PS51296">
    <property type="entry name" value="RIESKE"/>
    <property type="match status" value="1"/>
</dbReference>
<keyword evidence="3" id="KW-0479">Metal-binding</keyword>
<proteinExistence type="predicted"/>
<dbReference type="InterPro" id="IPR036922">
    <property type="entry name" value="Rieske_2Fe-2S_sf"/>
</dbReference>
<dbReference type="Pfam" id="PF00848">
    <property type="entry name" value="Ring_hydroxyl_A"/>
    <property type="match status" value="1"/>
</dbReference>
<dbReference type="EMBL" id="CP000431">
    <property type="protein sequence ID" value="ABG92256.1"/>
    <property type="molecule type" value="Genomic_DNA"/>
</dbReference>
<accession>Q0SJN0</accession>
<dbReference type="eggNOG" id="COG4638">
    <property type="taxonomic scope" value="Bacteria"/>
</dbReference>
<dbReference type="CDD" id="cd03469">
    <property type="entry name" value="Rieske_RO_Alpha_N"/>
    <property type="match status" value="1"/>
</dbReference>
<gene>
    <name evidence="8" type="ordered locus">RHA1_ro00420</name>
</gene>
<dbReference type="GO" id="GO:0004497">
    <property type="term" value="F:monooxygenase activity"/>
    <property type="evidence" value="ECO:0007669"/>
    <property type="project" value="UniProtKB-ARBA"/>
</dbReference>
<reference evidence="9" key="1">
    <citation type="journal article" date="2006" name="Proc. Natl. Acad. Sci. U.S.A.">
        <title>The complete genome of Rhodococcus sp. RHA1 provides insights into a catabolic powerhouse.</title>
        <authorList>
            <person name="McLeod M.P."/>
            <person name="Warren R.L."/>
            <person name="Hsiao W.W.L."/>
            <person name="Araki N."/>
            <person name="Myhre M."/>
            <person name="Fernandes C."/>
            <person name="Miyazawa D."/>
            <person name="Wong W."/>
            <person name="Lillquist A.L."/>
            <person name="Wang D."/>
            <person name="Dosanjh M."/>
            <person name="Hara H."/>
            <person name="Petrescu A."/>
            <person name="Morin R.D."/>
            <person name="Yang G."/>
            <person name="Stott J.M."/>
            <person name="Schein J.E."/>
            <person name="Shin H."/>
            <person name="Smailus D."/>
            <person name="Siddiqui A.S."/>
            <person name="Marra M.A."/>
            <person name="Jones S.J.M."/>
            <person name="Holt R."/>
            <person name="Brinkman F.S.L."/>
            <person name="Miyauchi K."/>
            <person name="Fukuda M."/>
            <person name="Davies J.E."/>
            <person name="Mohn W.W."/>
            <person name="Eltis L.D."/>
        </authorList>
    </citation>
    <scope>NUCLEOTIDE SEQUENCE [LARGE SCALE GENOMIC DNA]</scope>
    <source>
        <strain evidence="9">RHA1</strain>
    </source>
</reference>
<dbReference type="Proteomes" id="UP000008710">
    <property type="component" value="Chromosome"/>
</dbReference>
<dbReference type="AlphaFoldDB" id="Q0SJN0"/>
<organism evidence="8 9">
    <name type="scientific">Rhodococcus jostii (strain RHA1)</name>
    <dbReference type="NCBI Taxonomy" id="101510"/>
    <lineage>
        <taxon>Bacteria</taxon>
        <taxon>Bacillati</taxon>
        <taxon>Actinomycetota</taxon>
        <taxon>Actinomycetes</taxon>
        <taxon>Mycobacteriales</taxon>
        <taxon>Nocardiaceae</taxon>
        <taxon>Rhodococcus</taxon>
    </lineage>
</organism>
<dbReference type="GO" id="GO:0016705">
    <property type="term" value="F:oxidoreductase activity, acting on paired donors, with incorporation or reduction of molecular oxygen"/>
    <property type="evidence" value="ECO:0007669"/>
    <property type="project" value="UniProtKB-ARBA"/>
</dbReference>
<dbReference type="HOGENOM" id="CLU_026244_3_2_11"/>
<dbReference type="GO" id="GO:0051537">
    <property type="term" value="F:2 iron, 2 sulfur cluster binding"/>
    <property type="evidence" value="ECO:0007669"/>
    <property type="project" value="UniProtKB-KW"/>
</dbReference>
<dbReference type="CDD" id="cd08887">
    <property type="entry name" value="RHO_alpha_C_3"/>
    <property type="match status" value="1"/>
</dbReference>